<protein>
    <recommendedName>
        <fullName evidence="2 7">peptidylprolyl isomerase</fullName>
        <ecNumber evidence="2 7">5.2.1.8</ecNumber>
    </recommendedName>
</protein>
<evidence type="ECO:0000259" key="9">
    <source>
        <dbReference type="PROSITE" id="PS50059"/>
    </source>
</evidence>
<dbReference type="Gene3D" id="1.25.40.10">
    <property type="entry name" value="Tetratricopeptide repeat domain"/>
    <property type="match status" value="1"/>
</dbReference>
<comment type="catalytic activity">
    <reaction evidence="1 7">
        <text>[protein]-peptidylproline (omega=180) = [protein]-peptidylproline (omega=0)</text>
        <dbReference type="Rhea" id="RHEA:16237"/>
        <dbReference type="Rhea" id="RHEA-COMP:10747"/>
        <dbReference type="Rhea" id="RHEA-COMP:10748"/>
        <dbReference type="ChEBI" id="CHEBI:83833"/>
        <dbReference type="ChEBI" id="CHEBI:83834"/>
        <dbReference type="EC" id="5.2.1.8"/>
    </reaction>
</comment>
<keyword evidence="6 7" id="KW-0413">Isomerase</keyword>
<dbReference type="FunFam" id="3.10.50.40:FF:000013">
    <property type="entry name" value="Peptidylprolyl isomerase"/>
    <property type="match status" value="1"/>
</dbReference>
<sequence>MAEQIDLSNDGGVLKEILKEGEGSETPSDGCTVSCHYTGTLLDGTKFDSSVDRGEPFEFQLGKGQVIKSWDIGVASMKKGEKCVLTCAPDYAYGKMGSPPNIPPESTLKFELELLGWKGQDVSKNGDGGVEKYIVTKSDKKKTPNDGALVKCHITGTFEGRVFDDRDVEFNIGEGEEYNVVSGIESGLEKMTQGEVSRLVIQPKYAFGADGNEQFQIPSNSTVEYVVTLNEFEKEIESWKLDADESLVQAKMFKDKGTNYFKQDKFKMALKFYEKCQAFLSNCDCAVDGEAKNLHISVYLNKALCHQKLNDQDEVRHACDEVLSKDPKNLKAFFRRGQASLVLGEVERALGDFEKAQEIEPENKAALNQITICKQKLKAYRDQEKKVYRNMFAKFAAADYSNEPKPLVDEYGYNTKFGEWKDEERSHSMTKFEEENPDLIMCDNPVTEVLKNM</sequence>
<dbReference type="SUPFAM" id="SSF48452">
    <property type="entry name" value="TPR-like"/>
    <property type="match status" value="1"/>
</dbReference>
<dbReference type="InterPro" id="IPR001179">
    <property type="entry name" value="PPIase_FKBP_dom"/>
</dbReference>
<evidence type="ECO:0000256" key="6">
    <source>
        <dbReference type="ARBA" id="ARBA00023235"/>
    </source>
</evidence>
<organism evidence="10 11">
    <name type="scientific">Chironomus riparius</name>
    <dbReference type="NCBI Taxonomy" id="315576"/>
    <lineage>
        <taxon>Eukaryota</taxon>
        <taxon>Metazoa</taxon>
        <taxon>Ecdysozoa</taxon>
        <taxon>Arthropoda</taxon>
        <taxon>Hexapoda</taxon>
        <taxon>Insecta</taxon>
        <taxon>Pterygota</taxon>
        <taxon>Neoptera</taxon>
        <taxon>Endopterygota</taxon>
        <taxon>Diptera</taxon>
        <taxon>Nematocera</taxon>
        <taxon>Chironomoidea</taxon>
        <taxon>Chironomidae</taxon>
        <taxon>Chironominae</taxon>
        <taxon>Chironomus</taxon>
    </lineage>
</organism>
<keyword evidence="11" id="KW-1185">Reference proteome</keyword>
<reference evidence="10" key="2">
    <citation type="submission" date="2022-10" db="EMBL/GenBank/DDBJ databases">
        <authorList>
            <consortium name="ENA_rothamsted_submissions"/>
            <consortium name="culmorum"/>
            <person name="King R."/>
        </authorList>
    </citation>
    <scope>NUCLEOTIDE SEQUENCE</scope>
</reference>
<dbReference type="SUPFAM" id="SSF54534">
    <property type="entry name" value="FKBP-like"/>
    <property type="match status" value="2"/>
</dbReference>
<evidence type="ECO:0000256" key="8">
    <source>
        <dbReference type="PROSITE-ProRule" id="PRU00339"/>
    </source>
</evidence>
<evidence type="ECO:0000256" key="2">
    <source>
        <dbReference type="ARBA" id="ARBA00013194"/>
    </source>
</evidence>
<dbReference type="PANTHER" id="PTHR46512:SF9">
    <property type="entry name" value="PEPTIDYLPROLYL ISOMERASE"/>
    <property type="match status" value="1"/>
</dbReference>
<dbReference type="GO" id="GO:0003755">
    <property type="term" value="F:peptidyl-prolyl cis-trans isomerase activity"/>
    <property type="evidence" value="ECO:0007669"/>
    <property type="project" value="UniProtKB-KW"/>
</dbReference>
<dbReference type="EMBL" id="OU895877">
    <property type="protein sequence ID" value="CAG9797937.1"/>
    <property type="molecule type" value="Genomic_DNA"/>
</dbReference>
<evidence type="ECO:0000313" key="10">
    <source>
        <dbReference type="EMBL" id="CAG9797937.1"/>
    </source>
</evidence>
<dbReference type="OrthoDB" id="433738at2759"/>
<dbReference type="InterPro" id="IPR050754">
    <property type="entry name" value="FKBP4/5/8-like"/>
</dbReference>
<dbReference type="FunFam" id="3.10.50.40:FF:000025">
    <property type="entry name" value="Peptidylprolyl isomerase"/>
    <property type="match status" value="1"/>
</dbReference>
<dbReference type="Pfam" id="PF00254">
    <property type="entry name" value="FKBP_C"/>
    <property type="match status" value="2"/>
</dbReference>
<name>A0A9N9WNF4_9DIPT</name>
<dbReference type="InterPro" id="IPR046357">
    <property type="entry name" value="PPIase_dom_sf"/>
</dbReference>
<feature type="domain" description="PPIase FKBP-type" evidence="9">
    <location>
        <begin position="30"/>
        <end position="118"/>
    </location>
</feature>
<feature type="domain" description="PPIase FKBP-type" evidence="9">
    <location>
        <begin position="147"/>
        <end position="233"/>
    </location>
</feature>
<keyword evidence="3" id="KW-0677">Repeat</keyword>
<dbReference type="EC" id="5.2.1.8" evidence="2 7"/>
<gene>
    <name evidence="10" type="ORF">CHIRRI_LOCUS923</name>
</gene>
<evidence type="ECO:0000256" key="7">
    <source>
        <dbReference type="PROSITE-ProRule" id="PRU00277"/>
    </source>
</evidence>
<accession>A0A9N9WNF4</accession>
<evidence type="ECO:0000256" key="3">
    <source>
        <dbReference type="ARBA" id="ARBA00022737"/>
    </source>
</evidence>
<dbReference type="InterPro" id="IPR011990">
    <property type="entry name" value="TPR-like_helical_dom_sf"/>
</dbReference>
<dbReference type="AlphaFoldDB" id="A0A9N9WNF4"/>
<dbReference type="PANTHER" id="PTHR46512">
    <property type="entry name" value="PEPTIDYLPROLYL ISOMERASE"/>
    <property type="match status" value="1"/>
</dbReference>
<dbReference type="FunFam" id="1.25.40.10:FF:000008">
    <property type="entry name" value="Peptidylprolyl isomerase"/>
    <property type="match status" value="1"/>
</dbReference>
<reference evidence="10" key="1">
    <citation type="submission" date="2022-01" db="EMBL/GenBank/DDBJ databases">
        <authorList>
            <person name="King R."/>
        </authorList>
    </citation>
    <scope>NUCLEOTIDE SEQUENCE</scope>
</reference>
<dbReference type="PROSITE" id="PS50005">
    <property type="entry name" value="TPR"/>
    <property type="match status" value="1"/>
</dbReference>
<dbReference type="SMART" id="SM00028">
    <property type="entry name" value="TPR"/>
    <property type="match status" value="3"/>
</dbReference>
<feature type="repeat" description="TPR" evidence="8">
    <location>
        <begin position="330"/>
        <end position="363"/>
    </location>
</feature>
<evidence type="ECO:0000313" key="11">
    <source>
        <dbReference type="Proteomes" id="UP001153620"/>
    </source>
</evidence>
<dbReference type="Gene3D" id="3.10.50.40">
    <property type="match status" value="2"/>
</dbReference>
<dbReference type="InterPro" id="IPR019734">
    <property type="entry name" value="TPR_rpt"/>
</dbReference>
<dbReference type="Proteomes" id="UP001153620">
    <property type="component" value="Chromosome 1"/>
</dbReference>
<keyword evidence="4 8" id="KW-0802">TPR repeat</keyword>
<proteinExistence type="predicted"/>
<evidence type="ECO:0000256" key="4">
    <source>
        <dbReference type="ARBA" id="ARBA00022803"/>
    </source>
</evidence>
<dbReference type="PROSITE" id="PS50059">
    <property type="entry name" value="FKBP_PPIASE"/>
    <property type="match status" value="2"/>
</dbReference>
<evidence type="ECO:0000256" key="1">
    <source>
        <dbReference type="ARBA" id="ARBA00000971"/>
    </source>
</evidence>
<keyword evidence="5 7" id="KW-0697">Rotamase</keyword>
<evidence type="ECO:0000256" key="5">
    <source>
        <dbReference type="ARBA" id="ARBA00023110"/>
    </source>
</evidence>